<dbReference type="GO" id="GO:0016020">
    <property type="term" value="C:membrane"/>
    <property type="evidence" value="ECO:0007669"/>
    <property type="project" value="InterPro"/>
</dbReference>
<dbReference type="Gene3D" id="6.10.340.10">
    <property type="match status" value="1"/>
</dbReference>
<name>A0AA96WQD6_LEPBY</name>
<proteinExistence type="predicted"/>
<dbReference type="AlphaFoldDB" id="A0AA96WQD6"/>
<dbReference type="RefSeq" id="WP_268182181.1">
    <property type="nucleotide sequence ID" value="NZ_CP130144.1"/>
</dbReference>
<dbReference type="EMBL" id="CP130144">
    <property type="protein sequence ID" value="WNZ43932.1"/>
    <property type="molecule type" value="Genomic_DNA"/>
</dbReference>
<dbReference type="PROSITE" id="PS50885">
    <property type="entry name" value="HAMP"/>
    <property type="match status" value="1"/>
</dbReference>
<feature type="domain" description="HAMP" evidence="2">
    <location>
        <begin position="51"/>
        <end position="106"/>
    </location>
</feature>
<feature type="coiled-coil region" evidence="1">
    <location>
        <begin position="1"/>
        <end position="49"/>
    </location>
</feature>
<evidence type="ECO:0000256" key="1">
    <source>
        <dbReference type="SAM" id="Coils"/>
    </source>
</evidence>
<keyword evidence="1" id="KW-0175">Coiled coil</keyword>
<sequence>MDQLSTEIEALYQEISRLKQENADLEILLENTTEHSTQIETELHEKNEEMQEYLRHVHDVTNASAAVENGTFQIGMLDKVAQRGDELGQLARVFQSMTMQIKQREEKLKQQVEELKIEIDQSRLAQQVSQITQTEYFQELKQKVKQLRSSKQS</sequence>
<accession>A0AA96WQD6</accession>
<gene>
    <name evidence="3" type="ORF">Q2T42_19025</name>
</gene>
<organism evidence="3">
    <name type="scientific">Leptolyngbya boryana CZ1</name>
    <dbReference type="NCBI Taxonomy" id="3060204"/>
    <lineage>
        <taxon>Bacteria</taxon>
        <taxon>Bacillati</taxon>
        <taxon>Cyanobacteriota</taxon>
        <taxon>Cyanophyceae</taxon>
        <taxon>Leptolyngbyales</taxon>
        <taxon>Leptolyngbyaceae</taxon>
        <taxon>Leptolyngbya group</taxon>
        <taxon>Leptolyngbya</taxon>
    </lineage>
</organism>
<protein>
    <recommendedName>
        <fullName evidence="2">HAMP domain-containing protein</fullName>
    </recommendedName>
</protein>
<evidence type="ECO:0000259" key="2">
    <source>
        <dbReference type="PROSITE" id="PS50885"/>
    </source>
</evidence>
<reference evidence="3" key="1">
    <citation type="journal article" date="2023" name="Plants (Basel)">
        <title>Genomic Analysis of Leptolyngbya boryana CZ1 Reveals Efficient Carbon Fixation Modules.</title>
        <authorList>
            <person name="Bai X."/>
            <person name="Wang H."/>
            <person name="Cheng W."/>
            <person name="Wang J."/>
            <person name="Ma M."/>
            <person name="Hu H."/>
            <person name="Song Z."/>
            <person name="Ma H."/>
            <person name="Fan Y."/>
            <person name="Du C."/>
            <person name="Xu J."/>
        </authorList>
    </citation>
    <scope>NUCLEOTIDE SEQUENCE</scope>
    <source>
        <strain evidence="3">CZ1</strain>
    </source>
</reference>
<dbReference type="GO" id="GO:0007165">
    <property type="term" value="P:signal transduction"/>
    <property type="evidence" value="ECO:0007669"/>
    <property type="project" value="InterPro"/>
</dbReference>
<feature type="coiled-coil region" evidence="1">
    <location>
        <begin position="98"/>
        <end position="125"/>
    </location>
</feature>
<dbReference type="InterPro" id="IPR003660">
    <property type="entry name" value="HAMP_dom"/>
</dbReference>
<evidence type="ECO:0000313" key="3">
    <source>
        <dbReference type="EMBL" id="WNZ43932.1"/>
    </source>
</evidence>
<reference evidence="3" key="2">
    <citation type="submission" date="2023-07" db="EMBL/GenBank/DDBJ databases">
        <authorList>
            <person name="Bai X.-H."/>
            <person name="Wang H.-H."/>
            <person name="Wang J."/>
            <person name="Ma M.-Y."/>
            <person name="Hu H.-H."/>
            <person name="Song Z.-L."/>
            <person name="Ma H.-G."/>
            <person name="Fan Y."/>
            <person name="Du C.-Y."/>
            <person name="Xu J.-C."/>
        </authorList>
    </citation>
    <scope>NUCLEOTIDE SEQUENCE</scope>
    <source>
        <strain evidence="3">CZ1</strain>
    </source>
</reference>